<dbReference type="PANTHER" id="PTHR34873:SF3">
    <property type="entry name" value="ADDICTION MODULE TOXIN, HICA FAMILY"/>
    <property type="match status" value="1"/>
</dbReference>
<dbReference type="GO" id="GO:0004519">
    <property type="term" value="F:endonuclease activity"/>
    <property type="evidence" value="ECO:0007669"/>
    <property type="project" value="UniProtKB-KW"/>
</dbReference>
<dbReference type="InterPro" id="IPR038570">
    <property type="entry name" value="HicA_sf"/>
</dbReference>
<evidence type="ECO:0000313" key="9">
    <source>
        <dbReference type="Proteomes" id="UP000229335"/>
    </source>
</evidence>
<organism evidence="8 9">
    <name type="scientific">Candidatus Falkowbacteria bacterium CG10_big_fil_rev_8_21_14_0_10_43_11</name>
    <dbReference type="NCBI Taxonomy" id="1974568"/>
    <lineage>
        <taxon>Bacteria</taxon>
        <taxon>Candidatus Falkowiibacteriota</taxon>
    </lineage>
</organism>
<comment type="similarity">
    <text evidence="1">Belongs to the HicA mRNA interferase family.</text>
</comment>
<dbReference type="Proteomes" id="UP000229335">
    <property type="component" value="Unassembled WGS sequence"/>
</dbReference>
<evidence type="ECO:0000256" key="6">
    <source>
        <dbReference type="ARBA" id="ARBA00022884"/>
    </source>
</evidence>
<name>A0A2M6WL25_9BACT</name>
<comment type="caution">
    <text evidence="8">The sequence shown here is derived from an EMBL/GenBank/DDBJ whole genome shotgun (WGS) entry which is preliminary data.</text>
</comment>
<evidence type="ECO:0000313" key="8">
    <source>
        <dbReference type="EMBL" id="PIT93498.1"/>
    </source>
</evidence>
<keyword evidence="4" id="KW-0255">Endonuclease</keyword>
<evidence type="ECO:0000256" key="4">
    <source>
        <dbReference type="ARBA" id="ARBA00022759"/>
    </source>
</evidence>
<evidence type="ECO:0000256" key="2">
    <source>
        <dbReference type="ARBA" id="ARBA00022649"/>
    </source>
</evidence>
<proteinExistence type="inferred from homology"/>
<evidence type="ECO:0000256" key="1">
    <source>
        <dbReference type="ARBA" id="ARBA00006620"/>
    </source>
</evidence>
<dbReference type="EMBL" id="PFAS01000072">
    <property type="protein sequence ID" value="PIT93498.1"/>
    <property type="molecule type" value="Genomic_DNA"/>
</dbReference>
<evidence type="ECO:0000256" key="5">
    <source>
        <dbReference type="ARBA" id="ARBA00022801"/>
    </source>
</evidence>
<sequence>MPKLPVLKGKELIRVLIKLGFFEYHRVGSHAQFKHNDGRRITVPVHGGKDIMTGTLRGIINDLGMSVEEFIEQLKK</sequence>
<dbReference type="Gene3D" id="3.30.920.30">
    <property type="entry name" value="Hypothetical protein"/>
    <property type="match status" value="1"/>
</dbReference>
<gene>
    <name evidence="8" type="ORF">COU00_04025</name>
</gene>
<protein>
    <recommendedName>
        <fullName evidence="10">Type II toxin-antitoxin system HicA family toxin</fullName>
    </recommendedName>
</protein>
<dbReference type="PANTHER" id="PTHR34873">
    <property type="entry name" value="SSR1766 PROTEIN"/>
    <property type="match status" value="1"/>
</dbReference>
<keyword evidence="5" id="KW-0378">Hydrolase</keyword>
<accession>A0A2M6WL25</accession>
<dbReference type="AlphaFoldDB" id="A0A2M6WL25"/>
<dbReference type="Pfam" id="PF07927">
    <property type="entry name" value="HicA_toxin"/>
    <property type="match status" value="1"/>
</dbReference>
<reference evidence="9" key="1">
    <citation type="submission" date="2017-09" db="EMBL/GenBank/DDBJ databases">
        <title>Depth-based differentiation of microbial function through sediment-hosted aquifers and enrichment of novel symbionts in the deep terrestrial subsurface.</title>
        <authorList>
            <person name="Probst A.J."/>
            <person name="Ladd B."/>
            <person name="Jarett J.K."/>
            <person name="Geller-Mcgrath D.E."/>
            <person name="Sieber C.M.K."/>
            <person name="Emerson J.B."/>
            <person name="Anantharaman K."/>
            <person name="Thomas B.C."/>
            <person name="Malmstrom R."/>
            <person name="Stieglmeier M."/>
            <person name="Klingl A."/>
            <person name="Woyke T."/>
            <person name="Ryan C.M."/>
            <person name="Banfield J.F."/>
        </authorList>
    </citation>
    <scope>NUCLEOTIDE SEQUENCE [LARGE SCALE GENOMIC DNA]</scope>
</reference>
<dbReference type="SUPFAM" id="SSF54786">
    <property type="entry name" value="YcfA/nrd intein domain"/>
    <property type="match status" value="1"/>
</dbReference>
<keyword evidence="3" id="KW-0540">Nuclease</keyword>
<dbReference type="GO" id="GO:0016787">
    <property type="term" value="F:hydrolase activity"/>
    <property type="evidence" value="ECO:0007669"/>
    <property type="project" value="UniProtKB-KW"/>
</dbReference>
<dbReference type="InterPro" id="IPR012933">
    <property type="entry name" value="HicA_mRNA_interferase"/>
</dbReference>
<keyword evidence="6" id="KW-0694">RNA-binding</keyword>
<keyword evidence="2" id="KW-1277">Toxin-antitoxin system</keyword>
<evidence type="ECO:0008006" key="10">
    <source>
        <dbReference type="Google" id="ProtNLM"/>
    </source>
</evidence>
<evidence type="ECO:0000256" key="7">
    <source>
        <dbReference type="ARBA" id="ARBA00023016"/>
    </source>
</evidence>
<dbReference type="GO" id="GO:0003729">
    <property type="term" value="F:mRNA binding"/>
    <property type="evidence" value="ECO:0007669"/>
    <property type="project" value="InterPro"/>
</dbReference>
<keyword evidence="7" id="KW-0346">Stress response</keyword>
<evidence type="ECO:0000256" key="3">
    <source>
        <dbReference type="ARBA" id="ARBA00022722"/>
    </source>
</evidence>